<dbReference type="RefSeq" id="WP_343892375.1">
    <property type="nucleotide sequence ID" value="NZ_BAAAEH010000058.1"/>
</dbReference>
<proteinExistence type="predicted"/>
<keyword evidence="8" id="KW-1185">Reference proteome</keyword>
<evidence type="ECO:0000256" key="5">
    <source>
        <dbReference type="SAM" id="Phobius"/>
    </source>
</evidence>
<dbReference type="InterPro" id="IPR012340">
    <property type="entry name" value="NA-bd_OB-fold"/>
</dbReference>
<dbReference type="PANTHER" id="PTHR33507:SF3">
    <property type="entry name" value="INNER MEMBRANE PROTEIN YBBJ"/>
    <property type="match status" value="1"/>
</dbReference>
<evidence type="ECO:0000313" key="8">
    <source>
        <dbReference type="Proteomes" id="UP001419910"/>
    </source>
</evidence>
<dbReference type="InterPro" id="IPR002810">
    <property type="entry name" value="NfeD-like_C"/>
</dbReference>
<comment type="subcellular location">
    <subcellularLocation>
        <location evidence="1">Membrane</location>
        <topology evidence="1">Multi-pass membrane protein</topology>
    </subcellularLocation>
</comment>
<accession>A0ABU9YC75</accession>
<comment type="caution">
    <text evidence="7">The sequence shown here is derived from an EMBL/GenBank/DDBJ whole genome shotgun (WGS) entry which is preliminary data.</text>
</comment>
<gene>
    <name evidence="7" type="ORF">ABC974_27545</name>
</gene>
<evidence type="ECO:0000256" key="1">
    <source>
        <dbReference type="ARBA" id="ARBA00004141"/>
    </source>
</evidence>
<protein>
    <submittedName>
        <fullName evidence="7">NfeD family protein</fullName>
    </submittedName>
</protein>
<keyword evidence="4 5" id="KW-0472">Membrane</keyword>
<dbReference type="PANTHER" id="PTHR33507">
    <property type="entry name" value="INNER MEMBRANE PROTEIN YBBJ"/>
    <property type="match status" value="1"/>
</dbReference>
<reference evidence="7 8" key="1">
    <citation type="submission" date="2024-05" db="EMBL/GenBank/DDBJ databases">
        <authorList>
            <person name="Liu Q."/>
            <person name="Xin Y.-H."/>
        </authorList>
    </citation>
    <scope>NUCLEOTIDE SEQUENCE [LARGE SCALE GENOMIC DNA]</scope>
    <source>
        <strain evidence="7 8">CGMCC 1.10181</strain>
    </source>
</reference>
<keyword evidence="3 5" id="KW-1133">Transmembrane helix</keyword>
<feature type="domain" description="NfeD-like C-terminal" evidence="6">
    <location>
        <begin position="93"/>
        <end position="146"/>
    </location>
</feature>
<dbReference type="Gene3D" id="2.40.50.140">
    <property type="entry name" value="Nucleic acid-binding proteins"/>
    <property type="match status" value="1"/>
</dbReference>
<evidence type="ECO:0000256" key="3">
    <source>
        <dbReference type="ARBA" id="ARBA00022989"/>
    </source>
</evidence>
<organism evidence="7 8">
    <name type="scientific">Sphingomonas oligophenolica</name>
    <dbReference type="NCBI Taxonomy" id="301154"/>
    <lineage>
        <taxon>Bacteria</taxon>
        <taxon>Pseudomonadati</taxon>
        <taxon>Pseudomonadota</taxon>
        <taxon>Alphaproteobacteria</taxon>
        <taxon>Sphingomonadales</taxon>
        <taxon>Sphingomonadaceae</taxon>
        <taxon>Sphingomonas</taxon>
    </lineage>
</organism>
<evidence type="ECO:0000256" key="4">
    <source>
        <dbReference type="ARBA" id="ARBA00023136"/>
    </source>
</evidence>
<dbReference type="EMBL" id="JBDIME010000047">
    <property type="protein sequence ID" value="MEN2793404.1"/>
    <property type="molecule type" value="Genomic_DNA"/>
</dbReference>
<keyword evidence="2 5" id="KW-0812">Transmembrane</keyword>
<name>A0ABU9YC75_9SPHN</name>
<dbReference type="InterPro" id="IPR052165">
    <property type="entry name" value="Membrane_assoc_protease"/>
</dbReference>
<evidence type="ECO:0000259" key="6">
    <source>
        <dbReference type="Pfam" id="PF01957"/>
    </source>
</evidence>
<evidence type="ECO:0000313" key="7">
    <source>
        <dbReference type="EMBL" id="MEN2793404.1"/>
    </source>
</evidence>
<sequence>MTLLGLAWSWGPLWLAAALVLAIAEIIAPGFFMIFLAAGAALTGIAVLIVPGMPLILQALLFALFTAAAVGLGRRWYSRGPATADPLLNDRAARLIGTTVEVCEPIVAGEGRVKVGDGAWTARGPDAASGAIMRVTGAAGNVLLVEAV</sequence>
<dbReference type="Proteomes" id="UP001419910">
    <property type="component" value="Unassembled WGS sequence"/>
</dbReference>
<dbReference type="Pfam" id="PF01957">
    <property type="entry name" value="NfeD"/>
    <property type="match status" value="1"/>
</dbReference>
<feature type="transmembrane region" description="Helical" evidence="5">
    <location>
        <begin position="55"/>
        <end position="73"/>
    </location>
</feature>
<evidence type="ECO:0000256" key="2">
    <source>
        <dbReference type="ARBA" id="ARBA00022692"/>
    </source>
</evidence>